<keyword evidence="1" id="KW-0732">Signal</keyword>
<reference evidence="2" key="1">
    <citation type="journal article" date="2023" name="Mol. Phylogenet. Evol.">
        <title>Genome-scale phylogeny and comparative genomics of the fungal order Sordariales.</title>
        <authorList>
            <person name="Hensen N."/>
            <person name="Bonometti L."/>
            <person name="Westerberg I."/>
            <person name="Brannstrom I.O."/>
            <person name="Guillou S."/>
            <person name="Cros-Aarteil S."/>
            <person name="Calhoun S."/>
            <person name="Haridas S."/>
            <person name="Kuo A."/>
            <person name="Mondo S."/>
            <person name="Pangilinan J."/>
            <person name="Riley R."/>
            <person name="LaButti K."/>
            <person name="Andreopoulos B."/>
            <person name="Lipzen A."/>
            <person name="Chen C."/>
            <person name="Yan M."/>
            <person name="Daum C."/>
            <person name="Ng V."/>
            <person name="Clum A."/>
            <person name="Steindorff A."/>
            <person name="Ohm R.A."/>
            <person name="Martin F."/>
            <person name="Silar P."/>
            <person name="Natvig D.O."/>
            <person name="Lalanne C."/>
            <person name="Gautier V."/>
            <person name="Ament-Velasquez S.L."/>
            <person name="Kruys A."/>
            <person name="Hutchinson M.I."/>
            <person name="Powell A.J."/>
            <person name="Barry K."/>
            <person name="Miller A.N."/>
            <person name="Grigoriev I.V."/>
            <person name="Debuchy R."/>
            <person name="Gladieux P."/>
            <person name="Hiltunen Thoren M."/>
            <person name="Johannesson H."/>
        </authorList>
    </citation>
    <scope>NUCLEOTIDE SEQUENCE</scope>
    <source>
        <strain evidence="2">CBS 118394</strain>
    </source>
</reference>
<dbReference type="AlphaFoldDB" id="A0AAE0I089"/>
<comment type="caution">
    <text evidence="2">The sequence shown here is derived from an EMBL/GenBank/DDBJ whole genome shotgun (WGS) entry which is preliminary data.</text>
</comment>
<evidence type="ECO:0000256" key="1">
    <source>
        <dbReference type="SAM" id="SignalP"/>
    </source>
</evidence>
<dbReference type="Proteomes" id="UP001283341">
    <property type="component" value="Unassembled WGS sequence"/>
</dbReference>
<sequence>MFCIGAAVRVLSIPAAAGACFDQSHVSRPHHEGHKQTKHLIGTSNGLDECHDYLYPLPARLSKKAAASISPLLIVDIWMCGTCSCTPTICFIYHVQAVSPSDDPAIRFLSPFARPNKPSEISIHGWSSPTDRRARTAPLNILPPAPSRVWAIIPLLHSLSSTHSHLALFIGLVYLTPSLHNLRLPSTSKSTSCPGLELEP</sequence>
<protein>
    <recommendedName>
        <fullName evidence="4">Secreted protein</fullName>
    </recommendedName>
</protein>
<evidence type="ECO:0000313" key="2">
    <source>
        <dbReference type="EMBL" id="KAK3316163.1"/>
    </source>
</evidence>
<evidence type="ECO:0008006" key="4">
    <source>
        <dbReference type="Google" id="ProtNLM"/>
    </source>
</evidence>
<evidence type="ECO:0000313" key="3">
    <source>
        <dbReference type="Proteomes" id="UP001283341"/>
    </source>
</evidence>
<feature type="chain" id="PRO_5042153548" description="Secreted protein" evidence="1">
    <location>
        <begin position="19"/>
        <end position="200"/>
    </location>
</feature>
<organism evidence="2 3">
    <name type="scientific">Apodospora peruviana</name>
    <dbReference type="NCBI Taxonomy" id="516989"/>
    <lineage>
        <taxon>Eukaryota</taxon>
        <taxon>Fungi</taxon>
        <taxon>Dikarya</taxon>
        <taxon>Ascomycota</taxon>
        <taxon>Pezizomycotina</taxon>
        <taxon>Sordariomycetes</taxon>
        <taxon>Sordariomycetidae</taxon>
        <taxon>Sordariales</taxon>
        <taxon>Lasiosphaeriaceae</taxon>
        <taxon>Apodospora</taxon>
    </lineage>
</organism>
<gene>
    <name evidence="2" type="ORF">B0H66DRAFT_283038</name>
</gene>
<name>A0AAE0I089_9PEZI</name>
<accession>A0AAE0I089</accession>
<keyword evidence="3" id="KW-1185">Reference proteome</keyword>
<proteinExistence type="predicted"/>
<feature type="signal peptide" evidence="1">
    <location>
        <begin position="1"/>
        <end position="18"/>
    </location>
</feature>
<reference evidence="2" key="2">
    <citation type="submission" date="2023-06" db="EMBL/GenBank/DDBJ databases">
        <authorList>
            <consortium name="Lawrence Berkeley National Laboratory"/>
            <person name="Haridas S."/>
            <person name="Hensen N."/>
            <person name="Bonometti L."/>
            <person name="Westerberg I."/>
            <person name="Brannstrom I.O."/>
            <person name="Guillou S."/>
            <person name="Cros-Aarteil S."/>
            <person name="Calhoun S."/>
            <person name="Kuo A."/>
            <person name="Mondo S."/>
            <person name="Pangilinan J."/>
            <person name="Riley R."/>
            <person name="Labutti K."/>
            <person name="Andreopoulos B."/>
            <person name="Lipzen A."/>
            <person name="Chen C."/>
            <person name="Yanf M."/>
            <person name="Daum C."/>
            <person name="Ng V."/>
            <person name="Clum A."/>
            <person name="Steindorff A."/>
            <person name="Ohm R."/>
            <person name="Martin F."/>
            <person name="Silar P."/>
            <person name="Natvig D."/>
            <person name="Lalanne C."/>
            <person name="Gautier V."/>
            <person name="Ament-Velasquez S.L."/>
            <person name="Kruys A."/>
            <person name="Hutchinson M.I."/>
            <person name="Powell A.J."/>
            <person name="Barry K."/>
            <person name="Miller A.N."/>
            <person name="Grigoriev I.V."/>
            <person name="Debuchy R."/>
            <person name="Gladieux P."/>
            <person name="Thoren M.H."/>
            <person name="Johannesson H."/>
        </authorList>
    </citation>
    <scope>NUCLEOTIDE SEQUENCE</scope>
    <source>
        <strain evidence="2">CBS 118394</strain>
    </source>
</reference>
<dbReference type="EMBL" id="JAUEDM010000005">
    <property type="protein sequence ID" value="KAK3316163.1"/>
    <property type="molecule type" value="Genomic_DNA"/>
</dbReference>